<dbReference type="PRINTS" id="PR00625">
    <property type="entry name" value="JDOMAIN"/>
</dbReference>
<evidence type="ECO:0000313" key="5">
    <source>
        <dbReference type="Proteomes" id="UP000594261"/>
    </source>
</evidence>
<dbReference type="GeneID" id="115979992"/>
<feature type="compositionally biased region" description="Polar residues" evidence="1">
    <location>
        <begin position="698"/>
        <end position="709"/>
    </location>
</feature>
<dbReference type="InterPro" id="IPR018253">
    <property type="entry name" value="DnaJ_domain_CS"/>
</dbReference>
<dbReference type="PANTHER" id="PTHR45270">
    <property type="entry name" value="OS03G0832900 PROTEIN"/>
    <property type="match status" value="1"/>
</dbReference>
<sequence>MARKGNQQKNGVDHHTLNHKRRGSGSGCNPPDTKGRGKAHELKVFPGEELPNGNQPGNFAESVSQTNYAGDENRSSQKSENLLRKEKQGMDALQQPEQPISSRDDLRNCNGNIEASTEQENATLYGTNQGQKHTKTSLPFLHNGLNIKSVLENIEFSDSLVVRSMRALTLSILKASSEWLERQRPLFMNLTTKISNACDHARMKIEQAYPVVLKWLMQVGSIMLLISMVWLDCALRGMDSFLRMGTTSFFSVIWFSIFSVIAMVGILKFLVVLALAALIGVFVGFTLAILVVAISGTVFLWFYGSFWTTAFVIFLGGLAFMLSHERIALLITTVYSIYCAWAYVGWLGLLIGLNFSFFSSDVLIHFLKNNINQHRGPNRFPEQTSGMQGQPGFFHGDTVHASTSETGPGLSADRGPGVPSTSGTDSELNSEEEVVRLLNCTDHYLVLGLSRYEDIDVSVLKREYRKKAMLVHPDKNMGNEKAVEAFKKLQNAYEVLLDTQKRKTYDDELRREELLNLFRRFQSTSQTNGGHGLFASGFAHSEAGGEDPLGDSRRIACKKCGNHHVWVHTRKSKSQARWCQECKDFHQAKDGDGWVEQSSQPFLFGLLQKVDAPSAFVCADSRIYDATEWYICQGMRCPANTHKPSFHVNTSVTSKHNSGKGTSSGQRGGRMPQFNMEETMTEEEFFEWLQNAVQTGMFDNSSASTSTESPPGRTGNGTKSGGSGNSASASKRKKKGKKQW</sequence>
<protein>
    <recommendedName>
        <fullName evidence="3">J domain-containing protein</fullName>
    </recommendedName>
</protein>
<dbReference type="EMBL" id="LRBV02000003">
    <property type="status" value="NOT_ANNOTATED_CDS"/>
    <property type="molecule type" value="Genomic_DNA"/>
</dbReference>
<dbReference type="SMART" id="SM00271">
    <property type="entry name" value="DnaJ"/>
    <property type="match status" value="1"/>
</dbReference>
<dbReference type="AlphaFoldDB" id="A0A7N2L5H5"/>
<reference evidence="4 5" key="1">
    <citation type="journal article" date="2016" name="G3 (Bethesda)">
        <title>First Draft Assembly and Annotation of the Genome of a California Endemic Oak Quercus lobata Nee (Fagaceae).</title>
        <authorList>
            <person name="Sork V.L."/>
            <person name="Fitz-Gibbon S.T."/>
            <person name="Puiu D."/>
            <person name="Crepeau M."/>
            <person name="Gugger P.F."/>
            <person name="Sherman R."/>
            <person name="Stevens K."/>
            <person name="Langley C.H."/>
            <person name="Pellegrini M."/>
            <person name="Salzberg S.L."/>
        </authorList>
    </citation>
    <scope>NUCLEOTIDE SEQUENCE [LARGE SCALE GENOMIC DNA]</scope>
    <source>
        <strain evidence="4 5">cv. SW786</strain>
    </source>
</reference>
<feature type="compositionally biased region" description="Basic and acidic residues" evidence="1">
    <location>
        <begin position="33"/>
        <end position="43"/>
    </location>
</feature>
<keyword evidence="2" id="KW-0812">Transmembrane</keyword>
<feature type="domain" description="J" evidence="3">
    <location>
        <begin position="442"/>
        <end position="509"/>
    </location>
</feature>
<reference evidence="4" key="2">
    <citation type="submission" date="2021-01" db="UniProtKB">
        <authorList>
            <consortium name="EnsemblPlants"/>
        </authorList>
    </citation>
    <scope>IDENTIFICATION</scope>
</reference>
<keyword evidence="5" id="KW-1185">Reference proteome</keyword>
<feature type="transmembrane region" description="Helical" evidence="2">
    <location>
        <begin position="242"/>
        <end position="262"/>
    </location>
</feature>
<dbReference type="Proteomes" id="UP000594261">
    <property type="component" value="Chromosome 3"/>
</dbReference>
<proteinExistence type="predicted"/>
<dbReference type="FunCoup" id="A0A7N2L5H5">
    <property type="interactions" value="1769"/>
</dbReference>
<keyword evidence="2" id="KW-0472">Membrane</keyword>
<dbReference type="Pfam" id="PF14901">
    <property type="entry name" value="Jiv90"/>
    <property type="match status" value="1"/>
</dbReference>
<gene>
    <name evidence="4" type="primary">LOC115979992</name>
</gene>
<dbReference type="PROSITE" id="PS00636">
    <property type="entry name" value="DNAJ_1"/>
    <property type="match status" value="1"/>
</dbReference>
<dbReference type="KEGG" id="qlo:115979992"/>
<evidence type="ECO:0000313" key="4">
    <source>
        <dbReference type="EnsemblPlants" id="QL03p023659:mrna"/>
    </source>
</evidence>
<dbReference type="Pfam" id="PF00226">
    <property type="entry name" value="DnaJ"/>
    <property type="match status" value="1"/>
</dbReference>
<feature type="region of interest" description="Disordered" evidence="1">
    <location>
        <begin position="1"/>
        <end position="110"/>
    </location>
</feature>
<feature type="compositionally biased region" description="Polar residues" evidence="1">
    <location>
        <begin position="648"/>
        <end position="665"/>
    </location>
</feature>
<dbReference type="CDD" id="cd06257">
    <property type="entry name" value="DnaJ"/>
    <property type="match status" value="1"/>
</dbReference>
<dbReference type="OrthoDB" id="1507364at2759"/>
<accession>A0A7N2L5H5</accession>
<organism evidence="4 5">
    <name type="scientific">Quercus lobata</name>
    <name type="common">Valley oak</name>
    <dbReference type="NCBI Taxonomy" id="97700"/>
    <lineage>
        <taxon>Eukaryota</taxon>
        <taxon>Viridiplantae</taxon>
        <taxon>Streptophyta</taxon>
        <taxon>Embryophyta</taxon>
        <taxon>Tracheophyta</taxon>
        <taxon>Spermatophyta</taxon>
        <taxon>Magnoliopsida</taxon>
        <taxon>eudicotyledons</taxon>
        <taxon>Gunneridae</taxon>
        <taxon>Pentapetalae</taxon>
        <taxon>rosids</taxon>
        <taxon>fabids</taxon>
        <taxon>Fagales</taxon>
        <taxon>Fagaceae</taxon>
        <taxon>Quercus</taxon>
    </lineage>
</organism>
<feature type="compositionally biased region" description="Polar residues" evidence="1">
    <location>
        <begin position="52"/>
        <end position="68"/>
    </location>
</feature>
<feature type="region of interest" description="Disordered" evidence="1">
    <location>
        <begin position="698"/>
        <end position="740"/>
    </location>
</feature>
<feature type="transmembrane region" description="Helical" evidence="2">
    <location>
        <begin position="211"/>
        <end position="230"/>
    </location>
</feature>
<dbReference type="Gene3D" id="1.10.287.110">
    <property type="entry name" value="DnaJ domain"/>
    <property type="match status" value="1"/>
</dbReference>
<feature type="compositionally biased region" description="Gly residues" evidence="1">
    <location>
        <begin position="714"/>
        <end position="724"/>
    </location>
</feature>
<dbReference type="SUPFAM" id="SSF46565">
    <property type="entry name" value="Chaperone J-domain"/>
    <property type="match status" value="1"/>
</dbReference>
<dbReference type="EnsemblPlants" id="QL03p023659:mrna">
    <property type="protein sequence ID" value="QL03p023659:mrna"/>
    <property type="gene ID" value="QL03p023659"/>
</dbReference>
<name>A0A7N2L5H5_QUELO</name>
<dbReference type="PANTHER" id="PTHR45270:SF4">
    <property type="entry name" value="CHAPERONE DNAJ-DOMAIN SUPERFAMILY PROTEIN"/>
    <property type="match status" value="1"/>
</dbReference>
<feature type="region of interest" description="Disordered" evidence="1">
    <location>
        <begin position="402"/>
        <end position="428"/>
    </location>
</feature>
<dbReference type="OMA" id="ICQGMKC"/>
<evidence type="ECO:0000259" key="3">
    <source>
        <dbReference type="PROSITE" id="PS50076"/>
    </source>
</evidence>
<dbReference type="InParanoid" id="A0A7N2L5H5"/>
<feature type="compositionally biased region" description="Polar residues" evidence="1">
    <location>
        <begin position="1"/>
        <end position="10"/>
    </location>
</feature>
<feature type="transmembrane region" description="Helical" evidence="2">
    <location>
        <begin position="269"/>
        <end position="294"/>
    </location>
</feature>
<evidence type="ECO:0000256" key="1">
    <source>
        <dbReference type="SAM" id="MobiDB-lite"/>
    </source>
</evidence>
<dbReference type="CDD" id="cd06174">
    <property type="entry name" value="MFS"/>
    <property type="match status" value="1"/>
</dbReference>
<dbReference type="InterPro" id="IPR032843">
    <property type="entry name" value="Jiv"/>
</dbReference>
<dbReference type="RefSeq" id="XP_030958015.1">
    <property type="nucleotide sequence ID" value="XM_031102155.1"/>
</dbReference>
<dbReference type="InterPro" id="IPR001623">
    <property type="entry name" value="DnaJ_domain"/>
</dbReference>
<dbReference type="InterPro" id="IPR036869">
    <property type="entry name" value="J_dom_sf"/>
</dbReference>
<feature type="compositionally biased region" description="Basic residues" evidence="1">
    <location>
        <begin position="730"/>
        <end position="740"/>
    </location>
</feature>
<feature type="transmembrane region" description="Helical" evidence="2">
    <location>
        <begin position="300"/>
        <end position="322"/>
    </location>
</feature>
<evidence type="ECO:0000256" key="2">
    <source>
        <dbReference type="SAM" id="Phobius"/>
    </source>
</evidence>
<feature type="compositionally biased region" description="Basic and acidic residues" evidence="1">
    <location>
        <begin position="71"/>
        <end position="89"/>
    </location>
</feature>
<keyword evidence="2" id="KW-1133">Transmembrane helix</keyword>
<feature type="transmembrane region" description="Helical" evidence="2">
    <location>
        <begin position="334"/>
        <end position="358"/>
    </location>
</feature>
<dbReference type="PROSITE" id="PS50076">
    <property type="entry name" value="DNAJ_2"/>
    <property type="match status" value="1"/>
</dbReference>
<feature type="region of interest" description="Disordered" evidence="1">
    <location>
        <begin position="648"/>
        <end position="672"/>
    </location>
</feature>
<dbReference type="Gramene" id="QL03p023659:mrna">
    <property type="protein sequence ID" value="QL03p023659:mrna"/>
    <property type="gene ID" value="QL03p023659"/>
</dbReference>